<sequence length="93" mass="10548">MPQELIELDILSAPTSPDCQCYILQLFALEVRKVNGDRYPPSSIRSLQSGIGRELADNKVPFNILDRNDLHFQDLNCTLDTINSELYRDGVSH</sequence>
<accession>A0A1X7V7N6</accession>
<protein>
    <submittedName>
        <fullName evidence="1">Uncharacterized protein</fullName>
    </submittedName>
</protein>
<dbReference type="EnsemblMetazoa" id="Aqu2.1.35819_001">
    <property type="protein sequence ID" value="Aqu2.1.35819_001"/>
    <property type="gene ID" value="Aqu2.1.35819"/>
</dbReference>
<proteinExistence type="predicted"/>
<dbReference type="InParanoid" id="A0A1X7V7N6"/>
<name>A0A1X7V7N6_AMPQE</name>
<organism evidence="1">
    <name type="scientific">Amphimedon queenslandica</name>
    <name type="common">Sponge</name>
    <dbReference type="NCBI Taxonomy" id="400682"/>
    <lineage>
        <taxon>Eukaryota</taxon>
        <taxon>Metazoa</taxon>
        <taxon>Porifera</taxon>
        <taxon>Demospongiae</taxon>
        <taxon>Heteroscleromorpha</taxon>
        <taxon>Haplosclerida</taxon>
        <taxon>Niphatidae</taxon>
        <taxon>Amphimedon</taxon>
    </lineage>
</organism>
<dbReference type="AlphaFoldDB" id="A0A1X7V7N6"/>
<reference evidence="1" key="1">
    <citation type="submission" date="2017-05" db="UniProtKB">
        <authorList>
            <consortium name="EnsemblMetazoa"/>
        </authorList>
    </citation>
    <scope>IDENTIFICATION</scope>
</reference>
<evidence type="ECO:0000313" key="1">
    <source>
        <dbReference type="EnsemblMetazoa" id="Aqu2.1.35819_001"/>
    </source>
</evidence>